<gene>
    <name evidence="6" type="ORF">IFR04_006327</name>
</gene>
<dbReference type="Gene3D" id="1.20.1250.20">
    <property type="entry name" value="MFS general substrate transporter like domains"/>
    <property type="match status" value="1"/>
</dbReference>
<dbReference type="GO" id="GO:1990961">
    <property type="term" value="P:xenobiotic detoxification by transmembrane export across the plasma membrane"/>
    <property type="evidence" value="ECO:0007669"/>
    <property type="project" value="TreeGrafter"/>
</dbReference>
<organism evidence="6 7">
    <name type="scientific">Cadophora malorum</name>
    <dbReference type="NCBI Taxonomy" id="108018"/>
    <lineage>
        <taxon>Eukaryota</taxon>
        <taxon>Fungi</taxon>
        <taxon>Dikarya</taxon>
        <taxon>Ascomycota</taxon>
        <taxon>Pezizomycotina</taxon>
        <taxon>Leotiomycetes</taxon>
        <taxon>Helotiales</taxon>
        <taxon>Ploettnerulaceae</taxon>
        <taxon>Cadophora</taxon>
    </lineage>
</organism>
<name>A0A8H7W9F8_9HELO</name>
<dbReference type="EMBL" id="JAFJYH010000082">
    <property type="protein sequence ID" value="KAG4420507.1"/>
    <property type="molecule type" value="Genomic_DNA"/>
</dbReference>
<protein>
    <submittedName>
        <fullName evidence="6">Uncharacterized protein</fullName>
    </submittedName>
</protein>
<reference evidence="6" key="1">
    <citation type="submission" date="2021-02" db="EMBL/GenBank/DDBJ databases">
        <title>Genome sequence Cadophora malorum strain M34.</title>
        <authorList>
            <person name="Stefanovic E."/>
            <person name="Vu D."/>
            <person name="Scully C."/>
            <person name="Dijksterhuis J."/>
            <person name="Roader J."/>
            <person name="Houbraken J."/>
        </authorList>
    </citation>
    <scope>NUCLEOTIDE SEQUENCE</scope>
    <source>
        <strain evidence="6">M34</strain>
    </source>
</reference>
<dbReference type="PANTHER" id="PTHR23502:SF23">
    <property type="entry name" value="FLUCONAZOLE RESISTANCE PROTEIN 1"/>
    <property type="match status" value="1"/>
</dbReference>
<dbReference type="AlphaFoldDB" id="A0A8H7W9F8"/>
<evidence type="ECO:0000256" key="3">
    <source>
        <dbReference type="ARBA" id="ARBA00022989"/>
    </source>
</evidence>
<keyword evidence="3 5" id="KW-1133">Transmembrane helix</keyword>
<proteinExistence type="predicted"/>
<evidence type="ECO:0000256" key="4">
    <source>
        <dbReference type="ARBA" id="ARBA00023136"/>
    </source>
</evidence>
<sequence>MIFVPETSAATILYRRANRLRAVTGINSYRSQPEIDHQHISASLIVKNSLFIPWKINGLDPSVLFTSLYCALVYCIFYSFFEVFSFYGLEEAGRTQNRKEEDGKRKSSEREEDHLSITSILVKWPLVYMDMYGMNYGEMGLIYLAVLAAVVVRGVPYLGFIHFVVNKATKEGRKIQPETRLVPALVASLFMPTGLFLFAWTSNPDIHWIVPTIGVFLAGGAFCIIIQSVFVYIALAYPDYVSSLFAANTFCRAVLPLAAVLWSGPLYHDLGVGRGTSILGGLCVGCIIGVFGLWHWGHVLRARSRFAVSD</sequence>
<dbReference type="SUPFAM" id="SSF103473">
    <property type="entry name" value="MFS general substrate transporter"/>
    <property type="match status" value="1"/>
</dbReference>
<accession>A0A8H7W9F8</accession>
<feature type="transmembrane region" description="Helical" evidence="5">
    <location>
        <begin position="276"/>
        <end position="296"/>
    </location>
</feature>
<dbReference type="Proteomes" id="UP000664132">
    <property type="component" value="Unassembled WGS sequence"/>
</dbReference>
<dbReference type="GO" id="GO:0015244">
    <property type="term" value="F:fluconazole transmembrane transporter activity"/>
    <property type="evidence" value="ECO:0007669"/>
    <property type="project" value="TreeGrafter"/>
</dbReference>
<dbReference type="PANTHER" id="PTHR23502">
    <property type="entry name" value="MAJOR FACILITATOR SUPERFAMILY"/>
    <property type="match status" value="1"/>
</dbReference>
<feature type="transmembrane region" description="Helical" evidence="5">
    <location>
        <begin position="140"/>
        <end position="160"/>
    </location>
</feature>
<feature type="transmembrane region" description="Helical" evidence="5">
    <location>
        <begin position="245"/>
        <end position="264"/>
    </location>
</feature>
<dbReference type="OrthoDB" id="3357846at2759"/>
<feature type="transmembrane region" description="Helical" evidence="5">
    <location>
        <begin position="181"/>
        <end position="200"/>
    </location>
</feature>
<evidence type="ECO:0000313" key="6">
    <source>
        <dbReference type="EMBL" id="KAG4420507.1"/>
    </source>
</evidence>
<evidence type="ECO:0000256" key="5">
    <source>
        <dbReference type="SAM" id="Phobius"/>
    </source>
</evidence>
<comment type="subcellular location">
    <subcellularLocation>
        <location evidence="1">Membrane</location>
        <topology evidence="1">Multi-pass membrane protein</topology>
    </subcellularLocation>
</comment>
<evidence type="ECO:0000256" key="1">
    <source>
        <dbReference type="ARBA" id="ARBA00004141"/>
    </source>
</evidence>
<dbReference type="GO" id="GO:0005886">
    <property type="term" value="C:plasma membrane"/>
    <property type="evidence" value="ECO:0007669"/>
    <property type="project" value="TreeGrafter"/>
</dbReference>
<feature type="transmembrane region" description="Helical" evidence="5">
    <location>
        <begin position="63"/>
        <end position="89"/>
    </location>
</feature>
<comment type="caution">
    <text evidence="6">The sequence shown here is derived from an EMBL/GenBank/DDBJ whole genome shotgun (WGS) entry which is preliminary data.</text>
</comment>
<feature type="transmembrane region" description="Helical" evidence="5">
    <location>
        <begin position="206"/>
        <end position="233"/>
    </location>
</feature>
<evidence type="ECO:0000313" key="7">
    <source>
        <dbReference type="Proteomes" id="UP000664132"/>
    </source>
</evidence>
<keyword evidence="7" id="KW-1185">Reference proteome</keyword>
<dbReference type="InterPro" id="IPR036259">
    <property type="entry name" value="MFS_trans_sf"/>
</dbReference>
<keyword evidence="2 5" id="KW-0812">Transmembrane</keyword>
<keyword evidence="4 5" id="KW-0472">Membrane</keyword>
<evidence type="ECO:0000256" key="2">
    <source>
        <dbReference type="ARBA" id="ARBA00022692"/>
    </source>
</evidence>